<dbReference type="AlphaFoldDB" id="A0A1X6N015"/>
<evidence type="ECO:0000259" key="6">
    <source>
        <dbReference type="PROSITE" id="PS50157"/>
    </source>
</evidence>
<feature type="compositionally biased region" description="Basic and acidic residues" evidence="5">
    <location>
        <begin position="317"/>
        <end position="346"/>
    </location>
</feature>
<dbReference type="FunFam" id="3.30.160.60:FF:000446">
    <property type="entry name" value="Zinc finger protein"/>
    <property type="match status" value="1"/>
</dbReference>
<evidence type="ECO:0000313" key="7">
    <source>
        <dbReference type="EMBL" id="OSX61954.1"/>
    </source>
</evidence>
<keyword evidence="1" id="KW-0479">Metal-binding</keyword>
<dbReference type="PROSITE" id="PS50157">
    <property type="entry name" value="ZINC_FINGER_C2H2_2"/>
    <property type="match status" value="1"/>
</dbReference>
<evidence type="ECO:0000313" key="8">
    <source>
        <dbReference type="Proteomes" id="UP000194127"/>
    </source>
</evidence>
<accession>A0A1X6N015</accession>
<keyword evidence="8" id="KW-1185">Reference proteome</keyword>
<sequence>MDVGRLTSESSLPPPKHFTILAKRMSLTAQEALLLLDIDRALQRTDTGNFYDFTGVYLSTNDRGHHIYPPGCNPSFGVALATLGYFVAVKARSLAIWGVCETLPANTHVDVDASLRVPMVDTYEDLVGAAYFHNAALVLQKKEKVLVVWANSADYIAETFRSIEHRLRHFSRLCSCGWTTGMLERVHALESHSDYAPDLSDGTQPDWAYSLRSECSDVSRPEDKSLSDLTLVIAEFEETFVGGNMFSEKIQSRVEHTHSHSPICSVLPGLDPGRDTQKLQLAAKGSITQDKAAEAFNAAHPSLQELPMSSIKSSTIHAEHPGSENGQPREDNTPKAAVDMHRREKSLSPTPTTRRSFRPSPIQQPHITTAMSALEISTPTLNPPPGRNITPNDGVAPSFSFSFNGTEHVPRATTSGLRLISRPPVSTEHGNTCQRYSDENKGDMDEVMSGSSLGEEDDEDDGEYDDDDDYVEREKATQQKSKERQGRAVSAATSTELRTATATNLQPHVCSVCGHRLSRYDALQRHMRTRHRGWQGIDSGDEDWDD</sequence>
<dbReference type="Gene3D" id="3.30.160.60">
    <property type="entry name" value="Classic Zinc Finger"/>
    <property type="match status" value="1"/>
</dbReference>
<gene>
    <name evidence="7" type="ORF">POSPLADRAFT_1046453</name>
</gene>
<evidence type="ECO:0000256" key="4">
    <source>
        <dbReference type="PROSITE-ProRule" id="PRU00042"/>
    </source>
</evidence>
<dbReference type="Pfam" id="PF25550">
    <property type="entry name" value="DUF7928"/>
    <property type="match status" value="1"/>
</dbReference>
<feature type="compositionally biased region" description="Polar residues" evidence="5">
    <location>
        <begin position="361"/>
        <end position="380"/>
    </location>
</feature>
<dbReference type="OrthoDB" id="10275961at2759"/>
<dbReference type="EMBL" id="KZ110597">
    <property type="protein sequence ID" value="OSX61954.1"/>
    <property type="molecule type" value="Genomic_DNA"/>
</dbReference>
<dbReference type="GO" id="GO:0008270">
    <property type="term" value="F:zinc ion binding"/>
    <property type="evidence" value="ECO:0007669"/>
    <property type="project" value="UniProtKB-KW"/>
</dbReference>
<dbReference type="Proteomes" id="UP000194127">
    <property type="component" value="Unassembled WGS sequence"/>
</dbReference>
<dbReference type="GeneID" id="36323984"/>
<feature type="compositionally biased region" description="Basic and acidic residues" evidence="5">
    <location>
        <begin position="472"/>
        <end position="486"/>
    </location>
</feature>
<evidence type="ECO:0000256" key="1">
    <source>
        <dbReference type="ARBA" id="ARBA00022723"/>
    </source>
</evidence>
<feature type="compositionally biased region" description="Acidic residues" evidence="5">
    <location>
        <begin position="454"/>
        <end position="471"/>
    </location>
</feature>
<protein>
    <recommendedName>
        <fullName evidence="6">C2H2-type domain-containing protein</fullName>
    </recommendedName>
</protein>
<dbReference type="InterPro" id="IPR013087">
    <property type="entry name" value="Znf_C2H2_type"/>
</dbReference>
<proteinExistence type="predicted"/>
<keyword evidence="2 4" id="KW-0863">Zinc-finger</keyword>
<evidence type="ECO:0000256" key="5">
    <source>
        <dbReference type="SAM" id="MobiDB-lite"/>
    </source>
</evidence>
<evidence type="ECO:0000256" key="2">
    <source>
        <dbReference type="ARBA" id="ARBA00022771"/>
    </source>
</evidence>
<dbReference type="SMART" id="SM00355">
    <property type="entry name" value="ZnF_C2H2"/>
    <property type="match status" value="1"/>
</dbReference>
<dbReference type="SUPFAM" id="SSF57667">
    <property type="entry name" value="beta-beta-alpha zinc fingers"/>
    <property type="match status" value="1"/>
</dbReference>
<keyword evidence="3" id="KW-0862">Zinc</keyword>
<organism evidence="7 8">
    <name type="scientific">Postia placenta MAD-698-R-SB12</name>
    <dbReference type="NCBI Taxonomy" id="670580"/>
    <lineage>
        <taxon>Eukaryota</taxon>
        <taxon>Fungi</taxon>
        <taxon>Dikarya</taxon>
        <taxon>Basidiomycota</taxon>
        <taxon>Agaricomycotina</taxon>
        <taxon>Agaricomycetes</taxon>
        <taxon>Polyporales</taxon>
        <taxon>Adustoporiaceae</taxon>
        <taxon>Rhodonia</taxon>
    </lineage>
</organism>
<dbReference type="PROSITE" id="PS00028">
    <property type="entry name" value="ZINC_FINGER_C2H2_1"/>
    <property type="match status" value="1"/>
</dbReference>
<feature type="domain" description="C2H2-type" evidence="6">
    <location>
        <begin position="508"/>
        <end position="536"/>
    </location>
</feature>
<reference evidence="7 8" key="1">
    <citation type="submission" date="2017-04" db="EMBL/GenBank/DDBJ databases">
        <title>Genome Sequence of the Model Brown-Rot Fungus Postia placenta SB12.</title>
        <authorList>
            <consortium name="DOE Joint Genome Institute"/>
            <person name="Gaskell J."/>
            <person name="Kersten P."/>
            <person name="Larrondo L.F."/>
            <person name="Canessa P."/>
            <person name="Martinez D."/>
            <person name="Hibbett D."/>
            <person name="Schmoll M."/>
            <person name="Kubicek C.P."/>
            <person name="Martinez A.T."/>
            <person name="Yadav J."/>
            <person name="Master E."/>
            <person name="Magnuson J.K."/>
            <person name="James T."/>
            <person name="Yaver D."/>
            <person name="Berka R."/>
            <person name="Labutti K."/>
            <person name="Lipzen A."/>
            <person name="Aerts A."/>
            <person name="Barry K."/>
            <person name="Henrissat B."/>
            <person name="Blanchette R."/>
            <person name="Grigoriev I."/>
            <person name="Cullen D."/>
        </authorList>
    </citation>
    <scope>NUCLEOTIDE SEQUENCE [LARGE SCALE GENOMIC DNA]</scope>
    <source>
        <strain evidence="7 8">MAD-698-R-SB12</strain>
    </source>
</reference>
<feature type="region of interest" description="Disordered" evidence="5">
    <location>
        <begin position="314"/>
        <end position="495"/>
    </location>
</feature>
<dbReference type="RefSeq" id="XP_024338748.1">
    <property type="nucleotide sequence ID" value="XM_024479034.1"/>
</dbReference>
<dbReference type="InterPro" id="IPR036236">
    <property type="entry name" value="Znf_C2H2_sf"/>
</dbReference>
<evidence type="ECO:0000256" key="3">
    <source>
        <dbReference type="ARBA" id="ARBA00022833"/>
    </source>
</evidence>
<name>A0A1X6N015_9APHY</name>
<dbReference type="InterPro" id="IPR057688">
    <property type="entry name" value="DUF7928"/>
</dbReference>